<accession>A0A0L8GR09</accession>
<sequence length="176" mass="19607">ITLISSTCTNFPPRYLLTLHLTQLNCLSRNYLASNVHCITISDISSRCNVTITTTTTTFKTIQHYLCSHSTPLIVTPQITILIAPSSPTILIYICITFITLSFITFTNIISTRTMITIAAITFSNTNGSFTQITFTNIVTITTKISNSNTSPSQFNPNHDCHNNKTANIRNHYKKP</sequence>
<gene>
    <name evidence="3" type="ORF">OCBIM_22029366mg</name>
</gene>
<evidence type="ECO:0000256" key="2">
    <source>
        <dbReference type="SAM" id="Phobius"/>
    </source>
</evidence>
<evidence type="ECO:0000256" key="1">
    <source>
        <dbReference type="SAM" id="MobiDB-lite"/>
    </source>
</evidence>
<evidence type="ECO:0000313" key="3">
    <source>
        <dbReference type="EMBL" id="KOF79501.1"/>
    </source>
</evidence>
<proteinExistence type="predicted"/>
<organism evidence="3">
    <name type="scientific">Octopus bimaculoides</name>
    <name type="common">California two-spotted octopus</name>
    <dbReference type="NCBI Taxonomy" id="37653"/>
    <lineage>
        <taxon>Eukaryota</taxon>
        <taxon>Metazoa</taxon>
        <taxon>Spiralia</taxon>
        <taxon>Lophotrochozoa</taxon>
        <taxon>Mollusca</taxon>
        <taxon>Cephalopoda</taxon>
        <taxon>Coleoidea</taxon>
        <taxon>Octopodiformes</taxon>
        <taxon>Octopoda</taxon>
        <taxon>Incirrata</taxon>
        <taxon>Octopodidae</taxon>
        <taxon>Octopus</taxon>
    </lineage>
</organism>
<name>A0A0L8GR09_OCTBM</name>
<feature type="non-terminal residue" evidence="3">
    <location>
        <position position="176"/>
    </location>
</feature>
<keyword evidence="2" id="KW-0812">Transmembrane</keyword>
<feature type="non-terminal residue" evidence="3">
    <location>
        <position position="1"/>
    </location>
</feature>
<keyword evidence="2" id="KW-1133">Transmembrane helix</keyword>
<feature type="transmembrane region" description="Helical" evidence="2">
    <location>
        <begin position="90"/>
        <end position="110"/>
    </location>
</feature>
<dbReference type="AlphaFoldDB" id="A0A0L8GR09"/>
<reference evidence="3" key="1">
    <citation type="submission" date="2015-07" db="EMBL/GenBank/DDBJ databases">
        <title>MeaNS - Measles Nucleotide Surveillance Program.</title>
        <authorList>
            <person name="Tran T."/>
            <person name="Druce J."/>
        </authorList>
    </citation>
    <scope>NUCLEOTIDE SEQUENCE</scope>
    <source>
        <strain evidence="3">UCB-OBI-ISO-001</strain>
        <tissue evidence="3">Gonad</tissue>
    </source>
</reference>
<feature type="region of interest" description="Disordered" evidence="1">
    <location>
        <begin position="150"/>
        <end position="176"/>
    </location>
</feature>
<dbReference type="EMBL" id="KQ420728">
    <property type="protein sequence ID" value="KOF79501.1"/>
    <property type="molecule type" value="Genomic_DNA"/>
</dbReference>
<keyword evidence="2" id="KW-0472">Membrane</keyword>
<protein>
    <submittedName>
        <fullName evidence="3">Uncharacterized protein</fullName>
    </submittedName>
</protein>